<organism evidence="1">
    <name type="scientific">marine metagenome</name>
    <dbReference type="NCBI Taxonomy" id="408172"/>
    <lineage>
        <taxon>unclassified sequences</taxon>
        <taxon>metagenomes</taxon>
        <taxon>ecological metagenomes</taxon>
    </lineage>
</organism>
<accession>A0A383ARR0</accession>
<protein>
    <submittedName>
        <fullName evidence="1">Uncharacterized protein</fullName>
    </submittedName>
</protein>
<feature type="non-terminal residue" evidence="1">
    <location>
        <position position="43"/>
    </location>
</feature>
<reference evidence="1" key="1">
    <citation type="submission" date="2018-05" db="EMBL/GenBank/DDBJ databases">
        <authorList>
            <person name="Lanie J.A."/>
            <person name="Ng W.-L."/>
            <person name="Kazmierczak K.M."/>
            <person name="Andrzejewski T.M."/>
            <person name="Davidsen T.M."/>
            <person name="Wayne K.J."/>
            <person name="Tettelin H."/>
            <person name="Glass J.I."/>
            <person name="Rusch D."/>
            <person name="Podicherti R."/>
            <person name="Tsui H.-C.T."/>
            <person name="Winkler M.E."/>
        </authorList>
    </citation>
    <scope>NUCLEOTIDE SEQUENCE</scope>
</reference>
<proteinExistence type="predicted"/>
<gene>
    <name evidence="1" type="ORF">METZ01_LOCUS463115</name>
</gene>
<evidence type="ECO:0000313" key="1">
    <source>
        <dbReference type="EMBL" id="SVE10261.1"/>
    </source>
</evidence>
<name>A0A383ARR0_9ZZZZ</name>
<sequence length="43" mass="4525">MSPLRVFLLAGLILVVFGMNDVEAGNGVLQMTLEGDNGLISYG</sequence>
<dbReference type="EMBL" id="UINC01194257">
    <property type="protein sequence ID" value="SVE10261.1"/>
    <property type="molecule type" value="Genomic_DNA"/>
</dbReference>
<dbReference type="AlphaFoldDB" id="A0A383ARR0"/>